<accession>A0A4R1RAG3</accession>
<protein>
    <submittedName>
        <fullName evidence="1">Asp/Glu/hydantoin racemase</fullName>
    </submittedName>
</protein>
<dbReference type="Gene3D" id="3.40.50.1860">
    <property type="match status" value="1"/>
</dbReference>
<dbReference type="InterPro" id="IPR001920">
    <property type="entry name" value="Asp/Glu_race"/>
</dbReference>
<comment type="caution">
    <text evidence="1">The sequence shown here is derived from an EMBL/GenBank/DDBJ whole genome shotgun (WGS) entry which is preliminary data.</text>
</comment>
<dbReference type="GO" id="GO:0047661">
    <property type="term" value="F:amino-acid racemase activity"/>
    <property type="evidence" value="ECO:0007669"/>
    <property type="project" value="InterPro"/>
</dbReference>
<sequence>MHLKKLLLTGIRYTMQADFYPKVFQEHGLEVIVPSAPHQAEIDAIIFGELVINNFTAAAKRRMLEMIAAYDVDGVILGCTELPLLITPADCPVPVLDTLTLHAEAALDYALGDDTWNVEPI</sequence>
<proteinExistence type="predicted"/>
<dbReference type="Proteomes" id="UP000295008">
    <property type="component" value="Unassembled WGS sequence"/>
</dbReference>
<reference evidence="1 2" key="1">
    <citation type="submission" date="2019-03" db="EMBL/GenBank/DDBJ databases">
        <title>Genomic Encyclopedia of Type Strains, Phase IV (KMG-IV): sequencing the most valuable type-strain genomes for metagenomic binning, comparative biology and taxonomic classification.</title>
        <authorList>
            <person name="Goeker M."/>
        </authorList>
    </citation>
    <scope>NUCLEOTIDE SEQUENCE [LARGE SCALE GENOMIC DNA]</scope>
    <source>
        <strain evidence="1 2">LX-B</strain>
    </source>
</reference>
<dbReference type="EMBL" id="SLUN01000023">
    <property type="protein sequence ID" value="TCL62743.1"/>
    <property type="molecule type" value="Genomic_DNA"/>
</dbReference>
<evidence type="ECO:0000313" key="1">
    <source>
        <dbReference type="EMBL" id="TCL62743.1"/>
    </source>
</evidence>
<dbReference type="SUPFAM" id="SSF53681">
    <property type="entry name" value="Aspartate/glutamate racemase"/>
    <property type="match status" value="1"/>
</dbReference>
<dbReference type="AlphaFoldDB" id="A0A4R1RAG3"/>
<name>A0A4R1RAG3_HYDET</name>
<dbReference type="InterPro" id="IPR033134">
    <property type="entry name" value="Asp/Glu_racemase_AS_2"/>
</dbReference>
<dbReference type="PROSITE" id="PS00924">
    <property type="entry name" value="ASP_GLU_RACEMASE_2"/>
    <property type="match status" value="1"/>
</dbReference>
<gene>
    <name evidence="1" type="ORF">EDC14_102322</name>
</gene>
<organism evidence="1 2">
    <name type="scientific">Hydrogenispora ethanolica</name>
    <dbReference type="NCBI Taxonomy" id="1082276"/>
    <lineage>
        <taxon>Bacteria</taxon>
        <taxon>Bacillati</taxon>
        <taxon>Bacillota</taxon>
        <taxon>Hydrogenispora</taxon>
    </lineage>
</organism>
<keyword evidence="2" id="KW-1185">Reference proteome</keyword>
<dbReference type="InterPro" id="IPR015942">
    <property type="entry name" value="Asp/Glu/hydantoin_racemase"/>
</dbReference>
<dbReference type="Pfam" id="PF01177">
    <property type="entry name" value="Asp_Glu_race"/>
    <property type="match status" value="1"/>
</dbReference>
<evidence type="ECO:0000313" key="2">
    <source>
        <dbReference type="Proteomes" id="UP000295008"/>
    </source>
</evidence>